<name>A0ABD1ZR74_9MARC</name>
<evidence type="ECO:0000313" key="2">
    <source>
        <dbReference type="EMBL" id="KAL2653883.1"/>
    </source>
</evidence>
<feature type="coiled-coil region" evidence="1">
    <location>
        <begin position="148"/>
        <end position="189"/>
    </location>
</feature>
<keyword evidence="3" id="KW-1185">Reference proteome</keyword>
<dbReference type="Proteomes" id="UP001605036">
    <property type="component" value="Unassembled WGS sequence"/>
</dbReference>
<gene>
    <name evidence="2" type="ORF">R1flu_022011</name>
</gene>
<dbReference type="EMBL" id="JBHFFA010000001">
    <property type="protein sequence ID" value="KAL2653883.1"/>
    <property type="molecule type" value="Genomic_DNA"/>
</dbReference>
<dbReference type="AlphaFoldDB" id="A0ABD1ZR74"/>
<accession>A0ABD1ZR74</accession>
<evidence type="ECO:0000256" key="1">
    <source>
        <dbReference type="SAM" id="Coils"/>
    </source>
</evidence>
<proteinExistence type="predicted"/>
<organism evidence="2 3">
    <name type="scientific">Riccia fluitans</name>
    <dbReference type="NCBI Taxonomy" id="41844"/>
    <lineage>
        <taxon>Eukaryota</taxon>
        <taxon>Viridiplantae</taxon>
        <taxon>Streptophyta</taxon>
        <taxon>Embryophyta</taxon>
        <taxon>Marchantiophyta</taxon>
        <taxon>Marchantiopsida</taxon>
        <taxon>Marchantiidae</taxon>
        <taxon>Marchantiales</taxon>
        <taxon>Ricciaceae</taxon>
        <taxon>Riccia</taxon>
    </lineage>
</organism>
<protein>
    <submittedName>
        <fullName evidence="2">Uncharacterized protein</fullName>
    </submittedName>
</protein>
<evidence type="ECO:0000313" key="3">
    <source>
        <dbReference type="Proteomes" id="UP001605036"/>
    </source>
</evidence>
<comment type="caution">
    <text evidence="2">The sequence shown here is derived from an EMBL/GenBank/DDBJ whole genome shotgun (WGS) entry which is preliminary data.</text>
</comment>
<sequence length="214" mass="24989">MSALTAKQHEQRTIIHDLHDGLKRGVTLRQYKLPYLVTAYRVPVLTESRKFKNVLGRDVLTFSSESCILSSGQCLNYEGSHPTVRQEAKILEQQLERQSKKSNEMSSSIVRSKKQVLWNETKCRALAAKDAATITKRENHLKELAEHHQILVKAIKDFKSQYDEAEIETNKLEQKLRALLTEKEEEEEFIHSLHDRLTQLKVRLQRNLRRELLF</sequence>
<keyword evidence="1" id="KW-0175">Coiled coil</keyword>
<reference evidence="2 3" key="1">
    <citation type="submission" date="2024-09" db="EMBL/GenBank/DDBJ databases">
        <title>Chromosome-scale assembly of Riccia fluitans.</title>
        <authorList>
            <person name="Paukszto L."/>
            <person name="Sawicki J."/>
            <person name="Karawczyk K."/>
            <person name="Piernik-Szablinska J."/>
            <person name="Szczecinska M."/>
            <person name="Mazdziarz M."/>
        </authorList>
    </citation>
    <scope>NUCLEOTIDE SEQUENCE [LARGE SCALE GENOMIC DNA]</scope>
    <source>
        <strain evidence="2">Rf_01</strain>
        <tissue evidence="2">Aerial parts of the thallus</tissue>
    </source>
</reference>